<keyword evidence="1" id="KW-0853">WD repeat</keyword>
<name>A0A9R1VZK2_LACSA</name>
<keyword evidence="2" id="KW-0677">Repeat</keyword>
<organism evidence="3 4">
    <name type="scientific">Lactuca sativa</name>
    <name type="common">Garden lettuce</name>
    <dbReference type="NCBI Taxonomy" id="4236"/>
    <lineage>
        <taxon>Eukaryota</taxon>
        <taxon>Viridiplantae</taxon>
        <taxon>Streptophyta</taxon>
        <taxon>Embryophyta</taxon>
        <taxon>Tracheophyta</taxon>
        <taxon>Spermatophyta</taxon>
        <taxon>Magnoliopsida</taxon>
        <taxon>eudicotyledons</taxon>
        <taxon>Gunneridae</taxon>
        <taxon>Pentapetalae</taxon>
        <taxon>asterids</taxon>
        <taxon>campanulids</taxon>
        <taxon>Asterales</taxon>
        <taxon>Asteraceae</taxon>
        <taxon>Cichorioideae</taxon>
        <taxon>Cichorieae</taxon>
        <taxon>Lactucinae</taxon>
        <taxon>Lactuca</taxon>
    </lineage>
</organism>
<dbReference type="AlphaFoldDB" id="A0A9R1VZK2"/>
<evidence type="ECO:0000313" key="4">
    <source>
        <dbReference type="Proteomes" id="UP000235145"/>
    </source>
</evidence>
<dbReference type="PANTHER" id="PTHR19876">
    <property type="entry name" value="COATOMER"/>
    <property type="match status" value="1"/>
</dbReference>
<gene>
    <name evidence="3" type="ORF">LSAT_V11C400166940</name>
</gene>
<proteinExistence type="predicted"/>
<protein>
    <submittedName>
        <fullName evidence="3">Uncharacterized protein</fullName>
    </submittedName>
</protein>
<keyword evidence="4" id="KW-1185">Reference proteome</keyword>
<reference evidence="3 4" key="1">
    <citation type="journal article" date="2017" name="Nat. Commun.">
        <title>Genome assembly with in vitro proximity ligation data and whole-genome triplication in lettuce.</title>
        <authorList>
            <person name="Reyes-Chin-Wo S."/>
            <person name="Wang Z."/>
            <person name="Yang X."/>
            <person name="Kozik A."/>
            <person name="Arikit S."/>
            <person name="Song C."/>
            <person name="Xia L."/>
            <person name="Froenicke L."/>
            <person name="Lavelle D.O."/>
            <person name="Truco M.J."/>
            <person name="Xia R."/>
            <person name="Zhu S."/>
            <person name="Xu C."/>
            <person name="Xu H."/>
            <person name="Xu X."/>
            <person name="Cox K."/>
            <person name="Korf I."/>
            <person name="Meyers B.C."/>
            <person name="Michelmore R.W."/>
        </authorList>
    </citation>
    <scope>NUCLEOTIDE SEQUENCE [LARGE SCALE GENOMIC DNA]</scope>
    <source>
        <strain evidence="4">cv. Salinas</strain>
        <tissue evidence="3">Seedlings</tissue>
    </source>
</reference>
<dbReference type="Gene3D" id="2.130.10.10">
    <property type="entry name" value="YVTN repeat-like/Quinoprotein amine dehydrogenase"/>
    <property type="match status" value="1"/>
</dbReference>
<dbReference type="PANTHER" id="PTHR19876:SF68">
    <property type="entry name" value="COATOMER SUBUNIT BETA'-2"/>
    <property type="match status" value="1"/>
</dbReference>
<dbReference type="InterPro" id="IPR015943">
    <property type="entry name" value="WD40/YVTN_repeat-like_dom_sf"/>
</dbReference>
<evidence type="ECO:0000313" key="3">
    <source>
        <dbReference type="EMBL" id="KAJ0213293.1"/>
    </source>
</evidence>
<accession>A0A9R1VZK2</accession>
<dbReference type="InterPro" id="IPR036322">
    <property type="entry name" value="WD40_repeat_dom_sf"/>
</dbReference>
<evidence type="ECO:0000256" key="2">
    <source>
        <dbReference type="ARBA" id="ARBA00022737"/>
    </source>
</evidence>
<sequence>MGVLILKVMNIDGELVPLSEEKELDDPLIAIKIWNLGSPDPNFTLDAHLKRVNYVDYFTGGDKPYLITGTDDHTAKGEDDESVRIDKMVGNDFLNSTRQNLRLREDHKVHNNCWLLEPLLSPVHAFSLITAGKGYIMRVLPIVS</sequence>
<dbReference type="Proteomes" id="UP000235145">
    <property type="component" value="Unassembled WGS sequence"/>
</dbReference>
<dbReference type="EMBL" id="NBSK02000004">
    <property type="protein sequence ID" value="KAJ0213293.1"/>
    <property type="molecule type" value="Genomic_DNA"/>
</dbReference>
<comment type="caution">
    <text evidence="3">The sequence shown here is derived from an EMBL/GenBank/DDBJ whole genome shotgun (WGS) entry which is preliminary data.</text>
</comment>
<evidence type="ECO:0000256" key="1">
    <source>
        <dbReference type="ARBA" id="ARBA00022574"/>
    </source>
</evidence>
<dbReference type="InterPro" id="IPR050844">
    <property type="entry name" value="Coatomer_complex_subunit"/>
</dbReference>
<dbReference type="SUPFAM" id="SSF50978">
    <property type="entry name" value="WD40 repeat-like"/>
    <property type="match status" value="1"/>
</dbReference>